<evidence type="ECO:0000313" key="2">
    <source>
        <dbReference type="Proteomes" id="UP001469749"/>
    </source>
</evidence>
<dbReference type="EMBL" id="JBBMEK010000070">
    <property type="protein sequence ID" value="MEQ2364910.1"/>
    <property type="molecule type" value="Genomic_DNA"/>
</dbReference>
<name>A0ABV1B3B9_9FIRM</name>
<gene>
    <name evidence="1" type="ORF">WMO25_07345</name>
</gene>
<proteinExistence type="predicted"/>
<protein>
    <recommendedName>
        <fullName evidence="3">CRISPR-associated protein</fullName>
    </recommendedName>
</protein>
<keyword evidence="2" id="KW-1185">Reference proteome</keyword>
<reference evidence="1 2" key="1">
    <citation type="submission" date="2024-03" db="EMBL/GenBank/DDBJ databases">
        <title>Human intestinal bacterial collection.</title>
        <authorList>
            <person name="Pauvert C."/>
            <person name="Hitch T.C.A."/>
            <person name="Clavel T."/>
        </authorList>
    </citation>
    <scope>NUCLEOTIDE SEQUENCE [LARGE SCALE GENOMIC DNA]</scope>
    <source>
        <strain evidence="1 2">CLA-AA-H190</strain>
    </source>
</reference>
<dbReference type="Proteomes" id="UP001469749">
    <property type="component" value="Unassembled WGS sequence"/>
</dbReference>
<organism evidence="1 2">
    <name type="scientific">Coprococcus intestinihominis</name>
    <dbReference type="NCBI Taxonomy" id="3133154"/>
    <lineage>
        <taxon>Bacteria</taxon>
        <taxon>Bacillati</taxon>
        <taxon>Bacillota</taxon>
        <taxon>Clostridia</taxon>
        <taxon>Lachnospirales</taxon>
        <taxon>Lachnospiraceae</taxon>
        <taxon>Coprococcus</taxon>
    </lineage>
</organism>
<dbReference type="RefSeq" id="WP_349084767.1">
    <property type="nucleotide sequence ID" value="NZ_JBBMEK010000070.1"/>
</dbReference>
<dbReference type="Gene3D" id="3.40.50.2300">
    <property type="match status" value="1"/>
</dbReference>
<evidence type="ECO:0008006" key="3">
    <source>
        <dbReference type="Google" id="ProtNLM"/>
    </source>
</evidence>
<accession>A0ABV1B3B9</accession>
<comment type="caution">
    <text evidence="1">The sequence shown here is derived from an EMBL/GenBank/DDBJ whole genome shotgun (WGS) entry which is preliminary data.</text>
</comment>
<sequence>MFINCSNHKSDLWGEDQKRAAERYGDIVDFPFPNVVVSAEAGDIANLAAQTVQNILQKQPDVVMCQGEYTLTYAIVKALREKQIPVVAACTERKVIEKQLEDGSVQKVSRFQFAGFRQYV</sequence>
<evidence type="ECO:0000313" key="1">
    <source>
        <dbReference type="EMBL" id="MEQ2364910.1"/>
    </source>
</evidence>